<evidence type="ECO:0000313" key="3">
    <source>
        <dbReference type="Proteomes" id="UP001303889"/>
    </source>
</evidence>
<sequence>MPPSDDASYERLHVTPLDAELLKVVLSSSLLPKARNISFHTVETFPDKRYGFLELPNEDAEKLKKKLNGSVLRGVKIRIGTARPSSIPIPLADAAMAKEKPSKKTPEGSVPPPRDQNKKRKRGAEELSGIVLDAGRKIKRGWTSTDDVKEKRSKKDKEKKSKEKKKQPKSKYTDHPECLVKTVLPANATPLADTDPSPSTDKKKKRKNKAREVVIHEFERTTKFPTFLKAAAPVGRSGSRLEFVDGKGWVDEYGEVVEAVKAKAPPTARVRLLGKSQDRDQGNVPAEDGPASSNEDEDTEDAEDAEDAGDAEDLESESASSAGEANPPSKTADSDACPPSSPAKLEPPRPRSSGSAKSLSIRIPPATPNDSKVHPLEALYKRTKQTDEASKAVPTAGGFSFFDEHGESAESDADNDVGEASAVQVPLTPFTRQDLESRGIRSAAPTPDTAHPNRRFTPWEPEIGHDEAGEEEPERQESQDDEESPLNSAVARAGGTDGNPTSDFQKWFWGNRGDLNRSWKKRRKVAGKEKRYRENKARMARAI</sequence>
<evidence type="ECO:0000313" key="2">
    <source>
        <dbReference type="EMBL" id="KAK3904224.1"/>
    </source>
</evidence>
<reference evidence="2" key="2">
    <citation type="submission" date="2023-05" db="EMBL/GenBank/DDBJ databases">
        <authorList>
            <consortium name="Lawrence Berkeley National Laboratory"/>
            <person name="Steindorff A."/>
            <person name="Hensen N."/>
            <person name="Bonometti L."/>
            <person name="Westerberg I."/>
            <person name="Brannstrom I.O."/>
            <person name="Guillou S."/>
            <person name="Cros-Aarteil S."/>
            <person name="Calhoun S."/>
            <person name="Haridas S."/>
            <person name="Kuo A."/>
            <person name="Mondo S."/>
            <person name="Pangilinan J."/>
            <person name="Riley R."/>
            <person name="Labutti K."/>
            <person name="Andreopoulos B."/>
            <person name="Lipzen A."/>
            <person name="Chen C."/>
            <person name="Yanf M."/>
            <person name="Daum C."/>
            <person name="Ng V."/>
            <person name="Clum A."/>
            <person name="Ohm R."/>
            <person name="Martin F."/>
            <person name="Silar P."/>
            <person name="Natvig D."/>
            <person name="Lalanne C."/>
            <person name="Gautier V."/>
            <person name="Ament-Velasquez S.L."/>
            <person name="Kruys A."/>
            <person name="Hutchinson M.I."/>
            <person name="Powell A.J."/>
            <person name="Barry K."/>
            <person name="Miller A.N."/>
            <person name="Grigoriev I.V."/>
            <person name="Debuchy R."/>
            <person name="Gladieux P."/>
            <person name="Thoren M.H."/>
            <person name="Johannesson H."/>
        </authorList>
    </citation>
    <scope>NUCLEOTIDE SEQUENCE</scope>
    <source>
        <strain evidence="2">CBS 103.79</strain>
    </source>
</reference>
<feature type="region of interest" description="Disordered" evidence="1">
    <location>
        <begin position="143"/>
        <end position="213"/>
    </location>
</feature>
<feature type="compositionally biased region" description="Acidic residues" evidence="1">
    <location>
        <begin position="468"/>
        <end position="484"/>
    </location>
</feature>
<organism evidence="2 3">
    <name type="scientific">Staphylotrichum tortipilum</name>
    <dbReference type="NCBI Taxonomy" id="2831512"/>
    <lineage>
        <taxon>Eukaryota</taxon>
        <taxon>Fungi</taxon>
        <taxon>Dikarya</taxon>
        <taxon>Ascomycota</taxon>
        <taxon>Pezizomycotina</taxon>
        <taxon>Sordariomycetes</taxon>
        <taxon>Sordariomycetidae</taxon>
        <taxon>Sordariales</taxon>
        <taxon>Chaetomiaceae</taxon>
        <taxon>Staphylotrichum</taxon>
    </lineage>
</organism>
<proteinExistence type="predicted"/>
<feature type="compositionally biased region" description="Basic and acidic residues" evidence="1">
    <location>
        <begin position="146"/>
        <end position="161"/>
    </location>
</feature>
<dbReference type="EMBL" id="MU855407">
    <property type="protein sequence ID" value="KAK3904224.1"/>
    <property type="molecule type" value="Genomic_DNA"/>
</dbReference>
<dbReference type="AlphaFoldDB" id="A0AAN6MP29"/>
<feature type="compositionally biased region" description="Basic and acidic residues" evidence="1">
    <location>
        <begin position="526"/>
        <end position="537"/>
    </location>
</feature>
<name>A0AAN6MP29_9PEZI</name>
<evidence type="ECO:0000256" key="1">
    <source>
        <dbReference type="SAM" id="MobiDB-lite"/>
    </source>
</evidence>
<reference evidence="2" key="1">
    <citation type="journal article" date="2023" name="Mol. Phylogenet. Evol.">
        <title>Genome-scale phylogeny and comparative genomics of the fungal order Sordariales.</title>
        <authorList>
            <person name="Hensen N."/>
            <person name="Bonometti L."/>
            <person name="Westerberg I."/>
            <person name="Brannstrom I.O."/>
            <person name="Guillou S."/>
            <person name="Cros-Aarteil S."/>
            <person name="Calhoun S."/>
            <person name="Haridas S."/>
            <person name="Kuo A."/>
            <person name="Mondo S."/>
            <person name="Pangilinan J."/>
            <person name="Riley R."/>
            <person name="LaButti K."/>
            <person name="Andreopoulos B."/>
            <person name="Lipzen A."/>
            <person name="Chen C."/>
            <person name="Yan M."/>
            <person name="Daum C."/>
            <person name="Ng V."/>
            <person name="Clum A."/>
            <person name="Steindorff A."/>
            <person name="Ohm R.A."/>
            <person name="Martin F."/>
            <person name="Silar P."/>
            <person name="Natvig D.O."/>
            <person name="Lalanne C."/>
            <person name="Gautier V."/>
            <person name="Ament-Velasquez S.L."/>
            <person name="Kruys A."/>
            <person name="Hutchinson M.I."/>
            <person name="Powell A.J."/>
            <person name="Barry K."/>
            <person name="Miller A.N."/>
            <person name="Grigoriev I.V."/>
            <person name="Debuchy R."/>
            <person name="Gladieux P."/>
            <person name="Hiltunen Thoren M."/>
            <person name="Johannesson H."/>
        </authorList>
    </citation>
    <scope>NUCLEOTIDE SEQUENCE</scope>
    <source>
        <strain evidence="2">CBS 103.79</strain>
    </source>
</reference>
<comment type="caution">
    <text evidence="2">The sequence shown here is derived from an EMBL/GenBank/DDBJ whole genome shotgun (WGS) entry which is preliminary data.</text>
</comment>
<evidence type="ECO:0008006" key="4">
    <source>
        <dbReference type="Google" id="ProtNLM"/>
    </source>
</evidence>
<feature type="region of interest" description="Disordered" evidence="1">
    <location>
        <begin position="259"/>
        <end position="543"/>
    </location>
</feature>
<feature type="compositionally biased region" description="Basic and acidic residues" evidence="1">
    <location>
        <begin position="96"/>
        <end position="106"/>
    </location>
</feature>
<dbReference type="Proteomes" id="UP001303889">
    <property type="component" value="Unassembled WGS sequence"/>
</dbReference>
<protein>
    <recommendedName>
        <fullName evidence="4">Nucleotide-binding, alpha-beta plait</fullName>
    </recommendedName>
</protein>
<accession>A0AAN6MP29</accession>
<feature type="region of interest" description="Disordered" evidence="1">
    <location>
        <begin position="96"/>
        <end position="130"/>
    </location>
</feature>
<feature type="compositionally biased region" description="Acidic residues" evidence="1">
    <location>
        <begin position="294"/>
        <end position="316"/>
    </location>
</feature>
<gene>
    <name evidence="2" type="ORF">C8A05DRAFT_31994</name>
</gene>
<keyword evidence="3" id="KW-1185">Reference proteome</keyword>